<evidence type="ECO:0000256" key="4">
    <source>
        <dbReference type="ARBA" id="ARBA00022496"/>
    </source>
</evidence>
<dbReference type="GO" id="GO:0006826">
    <property type="term" value="P:iron ion transport"/>
    <property type="evidence" value="ECO:0007669"/>
    <property type="project" value="UniProtKB-KW"/>
</dbReference>
<evidence type="ECO:0008006" key="17">
    <source>
        <dbReference type="Google" id="ProtNLM"/>
    </source>
</evidence>
<keyword evidence="9 11" id="KW-0472">Membrane</keyword>
<keyword evidence="7" id="KW-0406">Ion transport</keyword>
<keyword evidence="10 11" id="KW-0998">Cell outer membrane</keyword>
<evidence type="ECO:0000256" key="5">
    <source>
        <dbReference type="ARBA" id="ARBA00022692"/>
    </source>
</evidence>
<evidence type="ECO:0000313" key="15">
    <source>
        <dbReference type="EMBL" id="KKJ75818.1"/>
    </source>
</evidence>
<dbReference type="PANTHER" id="PTHR32552">
    <property type="entry name" value="FERRICHROME IRON RECEPTOR-RELATED"/>
    <property type="match status" value="1"/>
</dbReference>
<evidence type="ECO:0000256" key="1">
    <source>
        <dbReference type="ARBA" id="ARBA00004571"/>
    </source>
</evidence>
<keyword evidence="6" id="KW-0408">Iron</keyword>
<dbReference type="Gene3D" id="2.40.170.20">
    <property type="entry name" value="TonB-dependent receptor, beta-barrel domain"/>
    <property type="match status" value="1"/>
</dbReference>
<dbReference type="GO" id="GO:0009279">
    <property type="term" value="C:cell outer membrane"/>
    <property type="evidence" value="ECO:0007669"/>
    <property type="project" value="UniProtKB-SubCell"/>
</dbReference>
<dbReference type="EMBL" id="LANI01000025">
    <property type="protein sequence ID" value="KKJ75818.1"/>
    <property type="molecule type" value="Genomic_DNA"/>
</dbReference>
<dbReference type="PROSITE" id="PS52016">
    <property type="entry name" value="TONB_DEPENDENT_REC_3"/>
    <property type="match status" value="1"/>
</dbReference>
<protein>
    <recommendedName>
        <fullName evidence="17">TonB-dependent receptor</fullName>
    </recommendedName>
</protein>
<organism evidence="15 16">
    <name type="scientific">Kiloniella litopenaei</name>
    <dbReference type="NCBI Taxonomy" id="1549748"/>
    <lineage>
        <taxon>Bacteria</taxon>
        <taxon>Pseudomonadati</taxon>
        <taxon>Pseudomonadota</taxon>
        <taxon>Alphaproteobacteria</taxon>
        <taxon>Rhodospirillales</taxon>
        <taxon>Kiloniellaceae</taxon>
        <taxon>Kiloniella</taxon>
    </lineage>
</organism>
<dbReference type="InterPro" id="IPR036942">
    <property type="entry name" value="Beta-barrel_TonB_sf"/>
</dbReference>
<keyword evidence="8 12" id="KW-0798">TonB box</keyword>
<dbReference type="Pfam" id="PF00593">
    <property type="entry name" value="TonB_dep_Rec_b-barrel"/>
    <property type="match status" value="1"/>
</dbReference>
<keyword evidence="4" id="KW-0410">Iron transport</keyword>
<gene>
    <name evidence="15" type="ORF">WH95_16460</name>
</gene>
<proteinExistence type="inferred from homology"/>
<dbReference type="InterPro" id="IPR039426">
    <property type="entry name" value="TonB-dep_rcpt-like"/>
</dbReference>
<comment type="subcellular location">
    <subcellularLocation>
        <location evidence="1 11">Cell outer membrane</location>
        <topology evidence="1 11">Multi-pass membrane protein</topology>
    </subcellularLocation>
</comment>
<accession>A0A0M2R8F5</accession>
<evidence type="ECO:0000313" key="16">
    <source>
        <dbReference type="Proteomes" id="UP000034491"/>
    </source>
</evidence>
<keyword evidence="16" id="KW-1185">Reference proteome</keyword>
<dbReference type="Pfam" id="PF07715">
    <property type="entry name" value="Plug"/>
    <property type="match status" value="1"/>
</dbReference>
<keyword evidence="5 11" id="KW-0812">Transmembrane</keyword>
<name>A0A0M2R8F5_9PROT</name>
<dbReference type="STRING" id="1549748.WH95_16460"/>
<dbReference type="PANTHER" id="PTHR32552:SF81">
    <property type="entry name" value="TONB-DEPENDENT OUTER MEMBRANE RECEPTOR"/>
    <property type="match status" value="1"/>
</dbReference>
<evidence type="ECO:0000256" key="11">
    <source>
        <dbReference type="PROSITE-ProRule" id="PRU01360"/>
    </source>
</evidence>
<feature type="domain" description="TonB-dependent receptor-like beta-barrel" evidence="13">
    <location>
        <begin position="199"/>
        <end position="621"/>
    </location>
</feature>
<dbReference type="AlphaFoldDB" id="A0A0M2R8F5"/>
<reference evidence="15 16" key="1">
    <citation type="submission" date="2015-03" db="EMBL/GenBank/DDBJ databases">
        <title>Genome sequence of Kiloniella sp. P1-1, isolated from the gut microflora of Pacific white shrimp, Penaeus vannamei.</title>
        <authorList>
            <person name="Shao Z."/>
            <person name="Wang L."/>
            <person name="Li X."/>
        </authorList>
    </citation>
    <scope>NUCLEOTIDE SEQUENCE [LARGE SCALE GENOMIC DNA]</scope>
    <source>
        <strain evidence="15 16">P1-1</strain>
    </source>
</reference>
<evidence type="ECO:0000256" key="8">
    <source>
        <dbReference type="ARBA" id="ARBA00023077"/>
    </source>
</evidence>
<dbReference type="CDD" id="cd01347">
    <property type="entry name" value="ligand_gated_channel"/>
    <property type="match status" value="1"/>
</dbReference>
<evidence type="ECO:0000259" key="13">
    <source>
        <dbReference type="Pfam" id="PF00593"/>
    </source>
</evidence>
<dbReference type="PATRIC" id="fig|1549748.8.peg.2058"/>
<evidence type="ECO:0000256" key="12">
    <source>
        <dbReference type="RuleBase" id="RU003357"/>
    </source>
</evidence>
<comment type="caution">
    <text evidence="15">The sequence shown here is derived from an EMBL/GenBank/DDBJ whole genome shotgun (WGS) entry which is preliminary data.</text>
</comment>
<dbReference type="InterPro" id="IPR012910">
    <property type="entry name" value="Plug_dom"/>
</dbReference>
<evidence type="ECO:0000256" key="7">
    <source>
        <dbReference type="ARBA" id="ARBA00023065"/>
    </source>
</evidence>
<evidence type="ECO:0000256" key="10">
    <source>
        <dbReference type="ARBA" id="ARBA00023237"/>
    </source>
</evidence>
<evidence type="ECO:0000259" key="14">
    <source>
        <dbReference type="Pfam" id="PF07715"/>
    </source>
</evidence>
<feature type="domain" description="TonB-dependent receptor plug" evidence="14">
    <location>
        <begin position="31"/>
        <end position="134"/>
    </location>
</feature>
<dbReference type="Proteomes" id="UP000034491">
    <property type="component" value="Unassembled WGS sequence"/>
</dbReference>
<evidence type="ECO:0000256" key="2">
    <source>
        <dbReference type="ARBA" id="ARBA00022448"/>
    </source>
</evidence>
<evidence type="ECO:0000256" key="6">
    <source>
        <dbReference type="ARBA" id="ARBA00023004"/>
    </source>
</evidence>
<evidence type="ECO:0000256" key="9">
    <source>
        <dbReference type="ARBA" id="ARBA00023136"/>
    </source>
</evidence>
<sequence>MSTLSIERSYASDILLDEIVITATKRDQTIEEINSSIQVYDSEELEKSRIDSVKDLDRLDSSLQIRSRGNKAYSNISIRGLSSSDFYNPSVSIYVDGSPQDQAVFSQELLNLDHVEILKGPQGTLYGRNAQGGVINIITRKPDDEFRLESKLSIDGKEQYGQALVSGPLFEDKLFGEFSIKKSHESGELTATDISDNKVDDNQTKYFRGKLRYAEKDNPFEAELSLTHEDYKSHEEFYVNASDEKNREVTIVAQGGTKPELERKTTSASLDLSYNWDKIELQSITSFQDRGLERNIFGSELPETQTSYSEEIRIAFEPSDNLNGVAGIYAQRTNFERKPVSASGTNIGKHQIDSYAVFGEGTYSLTDKLDLTAGARFSYDLAEVNFEQTSPTNFNFNSEKSFTNISPKLAIGYDLLNNVRVYGLYSQGYKPGGFNKAVSSINDSIAYNSEISDNFEVGAKTSFFNNNLELNTAAYFIKTDDKQIYVGTQPFRVLKNVGTAESKGIELSARAYLGDNLTLLGSAHIGKSTFEDYNDPTATSDYSGNRVPYAPDQTYNLSADYLLPISSIPGELSIQAGGRYIGKTYFDEANTITQSGYMLFDASATWDVTENVSLKVFGENLTDKNYRVSAFDFGPGGTKSQLGEGRFLGLSLTSRF</sequence>
<evidence type="ECO:0000256" key="3">
    <source>
        <dbReference type="ARBA" id="ARBA00022452"/>
    </source>
</evidence>
<keyword evidence="3 11" id="KW-1134">Transmembrane beta strand</keyword>
<keyword evidence="2 11" id="KW-0813">Transport</keyword>
<dbReference type="SUPFAM" id="SSF56935">
    <property type="entry name" value="Porins"/>
    <property type="match status" value="1"/>
</dbReference>
<comment type="similarity">
    <text evidence="11 12">Belongs to the TonB-dependent receptor family.</text>
</comment>
<dbReference type="InterPro" id="IPR000531">
    <property type="entry name" value="Beta-barrel_TonB"/>
</dbReference>